<reference evidence="6" key="2">
    <citation type="submission" date="2015-01" db="EMBL/GenBank/DDBJ databases">
        <title>Evolutionary Origins and Diversification of the Mycorrhizal Mutualists.</title>
        <authorList>
            <consortium name="DOE Joint Genome Institute"/>
            <consortium name="Mycorrhizal Genomics Consortium"/>
            <person name="Kohler A."/>
            <person name="Kuo A."/>
            <person name="Nagy L.G."/>
            <person name="Floudas D."/>
            <person name="Copeland A."/>
            <person name="Barry K.W."/>
            <person name="Cichocki N."/>
            <person name="Veneault-Fourrey C."/>
            <person name="LaButti K."/>
            <person name="Lindquist E.A."/>
            <person name="Lipzen A."/>
            <person name="Lundell T."/>
            <person name="Morin E."/>
            <person name="Murat C."/>
            <person name="Riley R."/>
            <person name="Ohm R."/>
            <person name="Sun H."/>
            <person name="Tunlid A."/>
            <person name="Henrissat B."/>
            <person name="Grigoriev I.V."/>
            <person name="Hibbett D.S."/>
            <person name="Martin F."/>
        </authorList>
    </citation>
    <scope>NUCLEOTIDE SEQUENCE [LARGE SCALE GENOMIC DNA]</scope>
    <source>
        <strain evidence="6">Ve08.2h10</strain>
    </source>
</reference>
<dbReference type="Gene3D" id="2.130.10.10">
    <property type="entry name" value="YVTN repeat-like/Quinoprotein amine dehydrogenase"/>
    <property type="match status" value="2"/>
</dbReference>
<dbReference type="InterPro" id="IPR015943">
    <property type="entry name" value="WD40/YVTN_repeat-like_dom_sf"/>
</dbReference>
<evidence type="ECO:0000313" key="5">
    <source>
        <dbReference type="EMBL" id="KIK93159.1"/>
    </source>
</evidence>
<dbReference type="InterPro" id="IPR036322">
    <property type="entry name" value="WD40_repeat_dom_sf"/>
</dbReference>
<evidence type="ECO:0000256" key="3">
    <source>
        <dbReference type="ARBA" id="ARBA00011187"/>
    </source>
</evidence>
<dbReference type="SUPFAM" id="SSF50978">
    <property type="entry name" value="WD40 repeat-like"/>
    <property type="match status" value="1"/>
</dbReference>
<dbReference type="PANTHER" id="PTHR16038">
    <property type="entry name" value="NOP SEVEN ASSOCIATED PROTEIN 1"/>
    <property type="match status" value="1"/>
</dbReference>
<keyword evidence="6" id="KW-1185">Reference proteome</keyword>
<sequence>MPRFLTGDELGSIKSVSYNPNESAENISQLKTLYDGTSMARTRGKSNPMNNAQDKLASAHADGSVCLASLTDEDQLERRGEWKETRVTPGQTFVGLASTQNCVYSCTSNGALRLTAIGEEAGPTHSLGALPLRLTDWRLGPNQKTFAYGGDEVEVSVWNTERAFAPQHDNLSSASASQIEGGKKRKRGDALFPGEIWRAKNVPNDYLGLRQPVHNTCLTYISSSSSETQQQLLVGTRLGDLRRYDTRSGRRPVNDFKGIGKVGGVRSVEKGFLEHQVFVSDQGTNLFALDLRNGGIIYGYKGISGAVNSAAAAPSFLASVSLDRYIRIHSTFPPPAEVGQQQEEKGTVLHRVYMTTAPTVVIWDQSNVKGLGETDEEDGDIWEKMKHVGENDQE</sequence>
<dbReference type="STRING" id="930991.A0A0D0E0B3"/>
<reference evidence="5 6" key="1">
    <citation type="submission" date="2014-04" db="EMBL/GenBank/DDBJ databases">
        <authorList>
            <consortium name="DOE Joint Genome Institute"/>
            <person name="Kuo A."/>
            <person name="Kohler A."/>
            <person name="Jargeat P."/>
            <person name="Nagy L.G."/>
            <person name="Floudas D."/>
            <person name="Copeland A."/>
            <person name="Barry K.W."/>
            <person name="Cichocki N."/>
            <person name="Veneault-Fourrey C."/>
            <person name="LaButti K."/>
            <person name="Lindquist E.A."/>
            <person name="Lipzen A."/>
            <person name="Lundell T."/>
            <person name="Morin E."/>
            <person name="Murat C."/>
            <person name="Sun H."/>
            <person name="Tunlid A."/>
            <person name="Henrissat B."/>
            <person name="Grigoriev I.V."/>
            <person name="Hibbett D.S."/>
            <person name="Martin F."/>
            <person name="Nordberg H.P."/>
            <person name="Cantor M.N."/>
            <person name="Hua S.X."/>
        </authorList>
    </citation>
    <scope>NUCLEOTIDE SEQUENCE [LARGE SCALE GENOMIC DNA]</scope>
    <source>
        <strain evidence="5 6">Ve08.2h10</strain>
    </source>
</reference>
<dbReference type="GO" id="GO:0030687">
    <property type="term" value="C:preribosome, large subunit precursor"/>
    <property type="evidence" value="ECO:0007669"/>
    <property type="project" value="TreeGrafter"/>
</dbReference>
<gene>
    <name evidence="5" type="ORF">PAXRUDRAFT_12812</name>
</gene>
<evidence type="ECO:0000313" key="6">
    <source>
        <dbReference type="Proteomes" id="UP000054538"/>
    </source>
</evidence>
<dbReference type="PANTHER" id="PTHR16038:SF4">
    <property type="entry name" value="WD REPEAT-CONTAINING PROTEIN 74"/>
    <property type="match status" value="1"/>
</dbReference>
<protein>
    <recommendedName>
        <fullName evidence="4">Ribosome biogenesis protein NSA1</fullName>
    </recommendedName>
</protein>
<dbReference type="GO" id="GO:0042273">
    <property type="term" value="P:ribosomal large subunit biogenesis"/>
    <property type="evidence" value="ECO:0007669"/>
    <property type="project" value="InterPro"/>
</dbReference>
<dbReference type="OrthoDB" id="18388at2759"/>
<comment type="similarity">
    <text evidence="2">Belongs to the NSA1 family.</text>
</comment>
<evidence type="ECO:0000256" key="4">
    <source>
        <dbReference type="ARBA" id="ARBA00014234"/>
    </source>
</evidence>
<accession>A0A0D0E0B3</accession>
<evidence type="ECO:0000256" key="2">
    <source>
        <dbReference type="ARBA" id="ARBA00007861"/>
    </source>
</evidence>
<dbReference type="EMBL" id="KN825208">
    <property type="protein sequence ID" value="KIK93159.1"/>
    <property type="molecule type" value="Genomic_DNA"/>
</dbReference>
<dbReference type="HOGENOM" id="CLU_033769_1_0_1"/>
<comment type="subunit">
    <text evidence="3">Component of the pre-66S ribosomal particle.</text>
</comment>
<proteinExistence type="inferred from homology"/>
<organism evidence="5 6">
    <name type="scientific">Paxillus rubicundulus Ve08.2h10</name>
    <dbReference type="NCBI Taxonomy" id="930991"/>
    <lineage>
        <taxon>Eukaryota</taxon>
        <taxon>Fungi</taxon>
        <taxon>Dikarya</taxon>
        <taxon>Basidiomycota</taxon>
        <taxon>Agaricomycotina</taxon>
        <taxon>Agaricomycetes</taxon>
        <taxon>Agaricomycetidae</taxon>
        <taxon>Boletales</taxon>
        <taxon>Paxilineae</taxon>
        <taxon>Paxillaceae</taxon>
        <taxon>Paxillus</taxon>
    </lineage>
</organism>
<dbReference type="GO" id="GO:0005730">
    <property type="term" value="C:nucleolus"/>
    <property type="evidence" value="ECO:0007669"/>
    <property type="project" value="InterPro"/>
</dbReference>
<dbReference type="AlphaFoldDB" id="A0A0D0E0B3"/>
<dbReference type="FunCoup" id="A0A0D0E0B3">
    <property type="interactions" value="261"/>
</dbReference>
<dbReference type="InterPro" id="IPR037379">
    <property type="entry name" value="WDR74/Nsa1"/>
</dbReference>
<evidence type="ECO:0000256" key="1">
    <source>
        <dbReference type="ARBA" id="ARBA00002889"/>
    </source>
</evidence>
<dbReference type="Proteomes" id="UP000054538">
    <property type="component" value="Unassembled WGS sequence"/>
</dbReference>
<dbReference type="InParanoid" id="A0A0D0E0B3"/>
<comment type="function">
    <text evidence="1">Involved in the biogenesis of the 60S ribosomal subunit.</text>
</comment>
<name>A0A0D0E0B3_9AGAM</name>